<dbReference type="EMBL" id="BJON01000015">
    <property type="protein sequence ID" value="GED70215.1"/>
    <property type="molecule type" value="Genomic_DNA"/>
</dbReference>
<evidence type="ECO:0000313" key="6">
    <source>
        <dbReference type="Proteomes" id="UP000319578"/>
    </source>
</evidence>
<evidence type="ECO:0000313" key="5">
    <source>
        <dbReference type="Proteomes" id="UP000036834"/>
    </source>
</evidence>
<name>A0A0K9YVL3_9BACL</name>
<keyword evidence="6" id="KW-1185">Reference proteome</keyword>
<dbReference type="Proteomes" id="UP000036834">
    <property type="component" value="Unassembled WGS sequence"/>
</dbReference>
<reference evidence="5" key="1">
    <citation type="submission" date="2015-07" db="EMBL/GenBank/DDBJ databases">
        <title>Genome sequencing project for genomic taxonomy and phylogenomics of Bacillus-like bacteria.</title>
        <authorList>
            <person name="Liu B."/>
            <person name="Wang J."/>
            <person name="Zhu Y."/>
            <person name="Liu G."/>
            <person name="Chen Q."/>
            <person name="Chen Z."/>
            <person name="Lan J."/>
            <person name="Che J."/>
            <person name="Ge C."/>
            <person name="Shi H."/>
            <person name="Pan Z."/>
            <person name="Liu X."/>
        </authorList>
    </citation>
    <scope>NUCLEOTIDE SEQUENCE [LARGE SCALE GENOMIC DNA]</scope>
    <source>
        <strain evidence="5">DSM 9887</strain>
    </source>
</reference>
<keyword evidence="2" id="KW-0812">Transmembrane</keyword>
<feature type="region of interest" description="Disordered" evidence="1">
    <location>
        <begin position="67"/>
        <end position="113"/>
    </location>
</feature>
<keyword evidence="2" id="KW-1133">Transmembrane helix</keyword>
<dbReference type="OrthoDB" id="2476549at2"/>
<evidence type="ECO:0000256" key="1">
    <source>
        <dbReference type="SAM" id="MobiDB-lite"/>
    </source>
</evidence>
<gene>
    <name evidence="4" type="ORF">ADS79_12970</name>
    <name evidence="3" type="ORF">BRE01_39170</name>
</gene>
<evidence type="ECO:0000313" key="3">
    <source>
        <dbReference type="EMBL" id="GED70215.1"/>
    </source>
</evidence>
<dbReference type="STRING" id="54915.ADS79_12970"/>
<reference evidence="3 6" key="3">
    <citation type="submission" date="2019-06" db="EMBL/GenBank/DDBJ databases">
        <title>Whole genome shotgun sequence of Brevibacillus reuszeri NBRC 15719.</title>
        <authorList>
            <person name="Hosoyama A."/>
            <person name="Uohara A."/>
            <person name="Ohji S."/>
            <person name="Ichikawa N."/>
        </authorList>
    </citation>
    <scope>NUCLEOTIDE SEQUENCE [LARGE SCALE GENOMIC DNA]</scope>
    <source>
        <strain evidence="3 6">NBRC 15719</strain>
    </source>
</reference>
<evidence type="ECO:0000256" key="2">
    <source>
        <dbReference type="SAM" id="Phobius"/>
    </source>
</evidence>
<dbReference type="PATRIC" id="fig|54915.3.peg.1582"/>
<sequence>MLGTIWINLGLGVLAFIVTLAAAGAGNVWLVSFVRAGIAFAVFFLAAFPIRWVLAIITHTTASPVGEAGEAASGEPVAPLENPQQDSNREDPEESFSPLSLSKMEKIQPIEDPTTVAEVVRRLSDE</sequence>
<dbReference type="EMBL" id="LGIQ01000007">
    <property type="protein sequence ID" value="KNB72749.1"/>
    <property type="molecule type" value="Genomic_DNA"/>
</dbReference>
<proteinExistence type="predicted"/>
<dbReference type="RefSeq" id="WP_049738795.1">
    <property type="nucleotide sequence ID" value="NZ_BJON01000015.1"/>
</dbReference>
<organism evidence="4 5">
    <name type="scientific">Brevibacillus reuszeri</name>
    <dbReference type="NCBI Taxonomy" id="54915"/>
    <lineage>
        <taxon>Bacteria</taxon>
        <taxon>Bacillati</taxon>
        <taxon>Bacillota</taxon>
        <taxon>Bacilli</taxon>
        <taxon>Bacillales</taxon>
        <taxon>Paenibacillaceae</taxon>
        <taxon>Brevibacillus</taxon>
    </lineage>
</organism>
<evidence type="ECO:0000313" key="4">
    <source>
        <dbReference type="EMBL" id="KNB72749.1"/>
    </source>
</evidence>
<comment type="caution">
    <text evidence="4">The sequence shown here is derived from an EMBL/GenBank/DDBJ whole genome shotgun (WGS) entry which is preliminary data.</text>
</comment>
<dbReference type="AlphaFoldDB" id="A0A0K9YVL3"/>
<protein>
    <submittedName>
        <fullName evidence="4">Uncharacterized protein</fullName>
    </submittedName>
</protein>
<dbReference type="Proteomes" id="UP000319578">
    <property type="component" value="Unassembled WGS sequence"/>
</dbReference>
<reference evidence="4" key="2">
    <citation type="submission" date="2015-07" db="EMBL/GenBank/DDBJ databases">
        <title>MeaNS - Measles Nucleotide Surveillance Program.</title>
        <authorList>
            <person name="Tran T."/>
            <person name="Druce J."/>
        </authorList>
    </citation>
    <scope>NUCLEOTIDE SEQUENCE</scope>
    <source>
        <strain evidence="4">DSM 9887</strain>
    </source>
</reference>
<accession>A0A0K9YVL3</accession>
<feature type="transmembrane region" description="Helical" evidence="2">
    <location>
        <begin position="34"/>
        <end position="54"/>
    </location>
</feature>
<keyword evidence="2" id="KW-0472">Membrane</keyword>